<dbReference type="PANTHER" id="PTHR43722">
    <property type="entry name" value="PROLINE IMINOPEPTIDASE"/>
    <property type="match status" value="1"/>
</dbReference>
<name>A0A8J6XCA0_9CYAN</name>
<proteinExistence type="inferred from homology"/>
<evidence type="ECO:0000256" key="6">
    <source>
        <dbReference type="ARBA" id="ARBA00022490"/>
    </source>
</evidence>
<evidence type="ECO:0000259" key="11">
    <source>
        <dbReference type="Pfam" id="PF00561"/>
    </source>
</evidence>
<keyword evidence="10" id="KW-0812">Transmembrane</keyword>
<feature type="transmembrane region" description="Helical" evidence="10">
    <location>
        <begin position="9"/>
        <end position="30"/>
    </location>
</feature>
<evidence type="ECO:0000256" key="3">
    <source>
        <dbReference type="ARBA" id="ARBA00010088"/>
    </source>
</evidence>
<accession>A0A8J6XCA0</accession>
<keyword evidence="5" id="KW-0031">Aminopeptidase</keyword>
<comment type="subcellular location">
    <subcellularLocation>
        <location evidence="2">Cytoplasm</location>
    </subcellularLocation>
</comment>
<keyword evidence="10" id="KW-0472">Membrane</keyword>
<keyword evidence="6" id="KW-0963">Cytoplasm</keyword>
<dbReference type="EMBL" id="JACXAE010000046">
    <property type="protein sequence ID" value="MBD2772865.1"/>
    <property type="molecule type" value="Genomic_DNA"/>
</dbReference>
<keyword evidence="10" id="KW-1133">Transmembrane helix</keyword>
<dbReference type="Gene3D" id="3.40.50.1820">
    <property type="entry name" value="alpha/beta hydrolase"/>
    <property type="match status" value="1"/>
</dbReference>
<dbReference type="GO" id="GO:0005737">
    <property type="term" value="C:cytoplasm"/>
    <property type="evidence" value="ECO:0007669"/>
    <property type="project" value="UniProtKB-SubCell"/>
</dbReference>
<evidence type="ECO:0000256" key="7">
    <source>
        <dbReference type="ARBA" id="ARBA00022670"/>
    </source>
</evidence>
<dbReference type="AlphaFoldDB" id="A0A8J6XCA0"/>
<feature type="domain" description="AB hydrolase-1" evidence="11">
    <location>
        <begin position="131"/>
        <end position="235"/>
    </location>
</feature>
<dbReference type="InterPro" id="IPR000073">
    <property type="entry name" value="AB_hydrolase_1"/>
</dbReference>
<reference evidence="12" key="1">
    <citation type="submission" date="2020-09" db="EMBL/GenBank/DDBJ databases">
        <title>Iningainema tapete sp. nov. (Scytonemataceae, Cyanobacteria) from greenhouses in central Florida (USA) produces two types of nodularin with biosynthetic potential for microcystin-LR and anabaenopeptins.</title>
        <authorList>
            <person name="Berthold D.E."/>
            <person name="Lefler F.W."/>
            <person name="Huang I.-S."/>
            <person name="Abdulla H."/>
            <person name="Zimba P.V."/>
            <person name="Laughinghouse H.D. IV."/>
        </authorList>
    </citation>
    <scope>NUCLEOTIDE SEQUENCE</scope>
    <source>
        <strain evidence="12">BLCCT55</strain>
    </source>
</reference>
<evidence type="ECO:0000256" key="8">
    <source>
        <dbReference type="ARBA" id="ARBA00022801"/>
    </source>
</evidence>
<evidence type="ECO:0000313" key="12">
    <source>
        <dbReference type="EMBL" id="MBD2772865.1"/>
    </source>
</evidence>
<dbReference type="InterPro" id="IPR002410">
    <property type="entry name" value="Peptidase_S33"/>
</dbReference>
<evidence type="ECO:0000256" key="1">
    <source>
        <dbReference type="ARBA" id="ARBA00001585"/>
    </source>
</evidence>
<dbReference type="InterPro" id="IPR005944">
    <property type="entry name" value="Pro_iminopeptidase"/>
</dbReference>
<evidence type="ECO:0000256" key="2">
    <source>
        <dbReference type="ARBA" id="ARBA00004496"/>
    </source>
</evidence>
<comment type="caution">
    <text evidence="12">The sequence shown here is derived from an EMBL/GenBank/DDBJ whole genome shotgun (WGS) entry which is preliminary data.</text>
</comment>
<dbReference type="SUPFAM" id="SSF53474">
    <property type="entry name" value="alpha/beta-Hydrolases"/>
    <property type="match status" value="1"/>
</dbReference>
<evidence type="ECO:0000256" key="9">
    <source>
        <dbReference type="ARBA" id="ARBA00029605"/>
    </source>
</evidence>
<comment type="similarity">
    <text evidence="3">Belongs to the peptidase S33 family.</text>
</comment>
<dbReference type="InterPro" id="IPR029058">
    <property type="entry name" value="AB_hydrolase_fold"/>
</dbReference>
<sequence>MSKVIANRVLLILSIPLGFIVALITFFTTALLTSSIFLLVISAILAILLITGGLSLLISRKACRRWRLYWGVTSSITLLISGLFANQLFRPFNLPYRPKVQTPDIRFWVLSTGSRIAYTHVPAVGTPKSTPVIFLHGGPGGDSTTEHRKVFGRLAQDGFDVYLYDQVGSGLSQRLTDVRNYTVKRHVADLEAIRQQIGAERVILIGHSWGSKLAAHYIVAHPERVTRVVFSSPLAVWQPGLRELGDSNDGLKPEYEAQLEKSILHLYFHPRWIVLNILLQINSEAAHNFAGDREMDSWLDALNELTLPSAFCNHAVPVNIPINGSGFYAFSGSLRDSSRTTDIRPALKQNRTPALILRGECDYLSWQNAHQYQRILPHATLLHLKKAGHAAYIEQPKLYYTAVRAFLLDLPLPMSRKDFR</sequence>
<organism evidence="12 13">
    <name type="scientific">Iningainema tapete BLCC-T55</name>
    <dbReference type="NCBI Taxonomy" id="2748662"/>
    <lineage>
        <taxon>Bacteria</taxon>
        <taxon>Bacillati</taxon>
        <taxon>Cyanobacteriota</taxon>
        <taxon>Cyanophyceae</taxon>
        <taxon>Nostocales</taxon>
        <taxon>Scytonemataceae</taxon>
        <taxon>Iningainema tapete</taxon>
    </lineage>
</organism>
<gene>
    <name evidence="12" type="ORF">ICL16_12470</name>
</gene>
<dbReference type="PRINTS" id="PR00793">
    <property type="entry name" value="PROAMNOPTASE"/>
</dbReference>
<dbReference type="EC" id="3.4.11.5" evidence="4"/>
<dbReference type="Proteomes" id="UP000629098">
    <property type="component" value="Unassembled WGS sequence"/>
</dbReference>
<dbReference type="Pfam" id="PF00561">
    <property type="entry name" value="Abhydrolase_1"/>
    <property type="match status" value="1"/>
</dbReference>
<comment type="catalytic activity">
    <reaction evidence="1">
        <text>Release of N-terminal proline from a peptide.</text>
        <dbReference type="EC" id="3.4.11.5"/>
    </reaction>
</comment>
<keyword evidence="8 12" id="KW-0378">Hydrolase</keyword>
<evidence type="ECO:0000256" key="4">
    <source>
        <dbReference type="ARBA" id="ARBA00012568"/>
    </source>
</evidence>
<dbReference type="RefSeq" id="WP_190827957.1">
    <property type="nucleotide sequence ID" value="NZ_CAWPPI010000046.1"/>
</dbReference>
<dbReference type="GO" id="GO:0006508">
    <property type="term" value="P:proteolysis"/>
    <property type="evidence" value="ECO:0007669"/>
    <property type="project" value="UniProtKB-KW"/>
</dbReference>
<protein>
    <recommendedName>
        <fullName evidence="4">prolyl aminopeptidase</fullName>
        <ecNumber evidence="4">3.4.11.5</ecNumber>
    </recommendedName>
    <alternativeName>
        <fullName evidence="9">Prolyl aminopeptidase</fullName>
    </alternativeName>
</protein>
<keyword evidence="7" id="KW-0645">Protease</keyword>
<dbReference type="GO" id="GO:0004177">
    <property type="term" value="F:aminopeptidase activity"/>
    <property type="evidence" value="ECO:0007669"/>
    <property type="project" value="UniProtKB-KW"/>
</dbReference>
<feature type="transmembrane region" description="Helical" evidence="10">
    <location>
        <begin position="68"/>
        <end position="89"/>
    </location>
</feature>
<evidence type="ECO:0000256" key="10">
    <source>
        <dbReference type="SAM" id="Phobius"/>
    </source>
</evidence>
<evidence type="ECO:0000256" key="5">
    <source>
        <dbReference type="ARBA" id="ARBA00022438"/>
    </source>
</evidence>
<dbReference type="PANTHER" id="PTHR43722:SF1">
    <property type="entry name" value="PROLINE IMINOPEPTIDASE"/>
    <property type="match status" value="1"/>
</dbReference>
<dbReference type="PRINTS" id="PR00111">
    <property type="entry name" value="ABHYDROLASE"/>
</dbReference>
<keyword evidence="13" id="KW-1185">Reference proteome</keyword>
<feature type="transmembrane region" description="Helical" evidence="10">
    <location>
        <begin position="36"/>
        <end position="56"/>
    </location>
</feature>
<evidence type="ECO:0000313" key="13">
    <source>
        <dbReference type="Proteomes" id="UP000629098"/>
    </source>
</evidence>